<reference evidence="1" key="1">
    <citation type="journal article" date="2015" name="Nature">
        <title>Complex archaea that bridge the gap between prokaryotes and eukaryotes.</title>
        <authorList>
            <person name="Spang A."/>
            <person name="Saw J.H."/>
            <person name="Jorgensen S.L."/>
            <person name="Zaremba-Niedzwiedzka K."/>
            <person name="Martijn J."/>
            <person name="Lind A.E."/>
            <person name="van Eijk R."/>
            <person name="Schleper C."/>
            <person name="Guy L."/>
            <person name="Ettema T.J."/>
        </authorList>
    </citation>
    <scope>NUCLEOTIDE SEQUENCE</scope>
</reference>
<organism evidence="1">
    <name type="scientific">marine sediment metagenome</name>
    <dbReference type="NCBI Taxonomy" id="412755"/>
    <lineage>
        <taxon>unclassified sequences</taxon>
        <taxon>metagenomes</taxon>
        <taxon>ecological metagenomes</taxon>
    </lineage>
</organism>
<proteinExistence type="predicted"/>
<dbReference type="PANTHER" id="PTHR22939">
    <property type="entry name" value="SERINE PROTEASE FAMILY S1C HTRA-RELATED"/>
    <property type="match status" value="1"/>
</dbReference>
<accession>A0A0F9TR56</accession>
<dbReference type="PANTHER" id="PTHR22939:SF129">
    <property type="entry name" value="SERINE PROTEASE HTRA2, MITOCHONDRIAL"/>
    <property type="match status" value="1"/>
</dbReference>
<dbReference type="InterPro" id="IPR001940">
    <property type="entry name" value="Peptidase_S1C"/>
</dbReference>
<dbReference type="AlphaFoldDB" id="A0A0F9TR56"/>
<dbReference type="GO" id="GO:0006508">
    <property type="term" value="P:proteolysis"/>
    <property type="evidence" value="ECO:0007669"/>
    <property type="project" value="InterPro"/>
</dbReference>
<gene>
    <name evidence="1" type="ORF">LCGC14_0359810</name>
</gene>
<evidence type="ECO:0000313" key="1">
    <source>
        <dbReference type="EMBL" id="KKN77422.1"/>
    </source>
</evidence>
<dbReference type="Gene3D" id="2.40.10.120">
    <property type="match status" value="1"/>
</dbReference>
<dbReference type="PRINTS" id="PR00834">
    <property type="entry name" value="PROTEASES2C"/>
</dbReference>
<sequence>MKKNKKMLLQCVLCLTILFCMSQILPIINFYEPSEINITTNVIENITLQEQIYSVLPSCVYIEAKVIYEGWNGESITSIRSGSGVIVSKDGLIVTAGHMVDRAIKITVRLNDGREFEAVEWQKENYTDLGLIKIDSNNLPTVLLGDSDNEFLGNQVFIIGCPFGKQLYNTVTTGIVSGLKRDIDLFGEKLLIQVDSQAWPGNSGGGLFNSNGELIGVLVGAMSGYDGISVCIPGNIVKLMLDKYNSEQDIVKAQ</sequence>
<protein>
    <submittedName>
        <fullName evidence="1">Uncharacterized protein</fullName>
    </submittedName>
</protein>
<dbReference type="GO" id="GO:0004252">
    <property type="term" value="F:serine-type endopeptidase activity"/>
    <property type="evidence" value="ECO:0007669"/>
    <property type="project" value="InterPro"/>
</dbReference>
<comment type="caution">
    <text evidence="1">The sequence shown here is derived from an EMBL/GenBank/DDBJ whole genome shotgun (WGS) entry which is preliminary data.</text>
</comment>
<dbReference type="InterPro" id="IPR009003">
    <property type="entry name" value="Peptidase_S1_PA"/>
</dbReference>
<name>A0A0F9TR56_9ZZZZ</name>
<dbReference type="Pfam" id="PF13365">
    <property type="entry name" value="Trypsin_2"/>
    <property type="match status" value="1"/>
</dbReference>
<dbReference type="EMBL" id="LAZR01000278">
    <property type="protein sequence ID" value="KKN77422.1"/>
    <property type="molecule type" value="Genomic_DNA"/>
</dbReference>
<dbReference type="SUPFAM" id="SSF50494">
    <property type="entry name" value="Trypsin-like serine proteases"/>
    <property type="match status" value="1"/>
</dbReference>